<reference evidence="3 4" key="1">
    <citation type="journal article" date="2021" name="Int. J. Syst. Evol. Microbiol.">
        <title>Amazonocrinis nigriterrae gen. nov., sp. nov., Atlanticothrix silvestris gen. nov., sp. nov. and Dendronalium phyllosphericum gen. nov., sp. nov., nostocacean cyanobacteria from Brazilian environments.</title>
        <authorList>
            <person name="Alvarenga D.O."/>
            <person name="Andreote A.P.D."/>
            <person name="Branco L.H.Z."/>
            <person name="Delbaje E."/>
            <person name="Cruz R.B."/>
            <person name="Varani A.M."/>
            <person name="Fiore M.F."/>
        </authorList>
    </citation>
    <scope>NUCLEOTIDE SEQUENCE [LARGE SCALE GENOMIC DNA]</scope>
    <source>
        <strain evidence="3 4">CENA357</strain>
    </source>
</reference>
<evidence type="ECO:0000256" key="2">
    <source>
        <dbReference type="SAM" id="MobiDB-lite"/>
    </source>
</evidence>
<gene>
    <name evidence="3" type="ORF">I8751_07950</name>
</gene>
<dbReference type="AlphaFoldDB" id="A0A8J7HGR4"/>
<name>A0A8J7HGR4_9CYAN</name>
<sequence>MVKKQSLSDLIQEEAQKLTPTEDESTIEVQAEKVVEENTLAADTSSTETPEPTSARRTNPTKADLEVIIKELKETLEQSQKKEKTFQKKLADLQAALSEQQASAERLTKELNETKKTALQLAEANSKLIEENKVAKQEQEIEHKALVKEQEKSSAIQVKEKYNPIAYRKSHLATQKMPQQPIDTNDDFADNTWLYD</sequence>
<feature type="compositionally biased region" description="Polar residues" evidence="2">
    <location>
        <begin position="172"/>
        <end position="183"/>
    </location>
</feature>
<accession>A0A8J7HGR4</accession>
<feature type="coiled-coil region" evidence="1">
    <location>
        <begin position="62"/>
        <end position="139"/>
    </location>
</feature>
<feature type="region of interest" description="Disordered" evidence="2">
    <location>
        <begin position="171"/>
        <end position="196"/>
    </location>
</feature>
<dbReference type="Proteomes" id="UP000599391">
    <property type="component" value="Unassembled WGS sequence"/>
</dbReference>
<organism evidence="3 4">
    <name type="scientific">Atlanticothrix silvestris CENA357</name>
    <dbReference type="NCBI Taxonomy" id="1725252"/>
    <lineage>
        <taxon>Bacteria</taxon>
        <taxon>Bacillati</taxon>
        <taxon>Cyanobacteriota</taxon>
        <taxon>Cyanophyceae</taxon>
        <taxon>Nostocales</taxon>
        <taxon>Nodulariaceae</taxon>
        <taxon>Atlanticothrix</taxon>
        <taxon>Atlanticothrix silvestris</taxon>
    </lineage>
</organism>
<feature type="region of interest" description="Disordered" evidence="2">
    <location>
        <begin position="1"/>
        <end position="62"/>
    </location>
</feature>
<dbReference type="RefSeq" id="WP_214438621.1">
    <property type="nucleotide sequence ID" value="NZ_JAECZB010000012.1"/>
</dbReference>
<keyword evidence="4" id="KW-1185">Reference proteome</keyword>
<proteinExistence type="predicted"/>
<protein>
    <submittedName>
        <fullName evidence="3">Uncharacterized protein</fullName>
    </submittedName>
</protein>
<evidence type="ECO:0000313" key="4">
    <source>
        <dbReference type="Proteomes" id="UP000599391"/>
    </source>
</evidence>
<feature type="compositionally biased region" description="Low complexity" evidence="2">
    <location>
        <begin position="44"/>
        <end position="53"/>
    </location>
</feature>
<keyword evidence="1" id="KW-0175">Coiled coil</keyword>
<evidence type="ECO:0000256" key="1">
    <source>
        <dbReference type="SAM" id="Coils"/>
    </source>
</evidence>
<evidence type="ECO:0000313" key="3">
    <source>
        <dbReference type="EMBL" id="MBH8552306.1"/>
    </source>
</evidence>
<comment type="caution">
    <text evidence="3">The sequence shown here is derived from an EMBL/GenBank/DDBJ whole genome shotgun (WGS) entry which is preliminary data.</text>
</comment>
<dbReference type="EMBL" id="JAECZB010000012">
    <property type="protein sequence ID" value="MBH8552306.1"/>
    <property type="molecule type" value="Genomic_DNA"/>
</dbReference>